<dbReference type="RefSeq" id="WP_317121656.1">
    <property type="nucleotide sequence ID" value="NZ_JAWJBA010000002.1"/>
</dbReference>
<dbReference type="SUPFAM" id="SSF88659">
    <property type="entry name" value="Sigma3 and sigma4 domains of RNA polymerase sigma factors"/>
    <property type="match status" value="1"/>
</dbReference>
<dbReference type="InterPro" id="IPR014284">
    <property type="entry name" value="RNA_pol_sigma-70_dom"/>
</dbReference>
<evidence type="ECO:0000259" key="1">
    <source>
        <dbReference type="Pfam" id="PF08281"/>
    </source>
</evidence>
<protein>
    <submittedName>
        <fullName evidence="2">Sigma-70 family RNA polymerase sigma factor</fullName>
    </submittedName>
</protein>
<dbReference type="Gene3D" id="1.10.10.10">
    <property type="entry name" value="Winged helix-like DNA-binding domain superfamily/Winged helix DNA-binding domain"/>
    <property type="match status" value="1"/>
</dbReference>
<keyword evidence="3" id="KW-1185">Reference proteome</keyword>
<gene>
    <name evidence="2" type="ORF">RYX56_08585</name>
</gene>
<dbReference type="InterPro" id="IPR036388">
    <property type="entry name" value="WH-like_DNA-bd_sf"/>
</dbReference>
<proteinExistence type="predicted"/>
<name>A0ABU3X966_9BACI</name>
<dbReference type="EMBL" id="JAWJBA010000002">
    <property type="protein sequence ID" value="MDV2684425.1"/>
    <property type="molecule type" value="Genomic_DNA"/>
</dbReference>
<dbReference type="Pfam" id="PF08281">
    <property type="entry name" value="Sigma70_r4_2"/>
    <property type="match status" value="1"/>
</dbReference>
<dbReference type="Proteomes" id="UP001287282">
    <property type="component" value="Unassembled WGS sequence"/>
</dbReference>
<reference evidence="2 3" key="1">
    <citation type="submission" date="2023-10" db="EMBL/GenBank/DDBJ databases">
        <title>Screening of Alkalihalobacillus lindianensis BZ-TG-R113 and Its Alleviation of Salt Stress on Rapeseed Growth.</title>
        <authorList>
            <person name="Zhao B."/>
            <person name="Guo T."/>
        </authorList>
    </citation>
    <scope>NUCLEOTIDE SEQUENCE [LARGE SCALE GENOMIC DNA]</scope>
    <source>
        <strain evidence="2 3">BZ-TG-R113</strain>
    </source>
</reference>
<evidence type="ECO:0000313" key="2">
    <source>
        <dbReference type="EMBL" id="MDV2684425.1"/>
    </source>
</evidence>
<sequence length="195" mass="23064">MSTTIITDLKNSYEDLLYYDFESIKDPLVKNFLSIKSNEKLLLDAQKEPSEVNILGLNLAFERYYTEIQLIKYISQLINHYSRDFYRKKNREKELYVYAFEDESIFESKEVNEQFLKLGDKDGFFLQTSSILDEVQDQNLHNALNKLTKRQLMILNLHFLHQMSHTEIALHLTISQQSVSKTIKQSLQKIRETIS</sequence>
<comment type="caution">
    <text evidence="2">The sequence shown here is derived from an EMBL/GenBank/DDBJ whole genome shotgun (WGS) entry which is preliminary data.</text>
</comment>
<dbReference type="CDD" id="cd06171">
    <property type="entry name" value="Sigma70_r4"/>
    <property type="match status" value="1"/>
</dbReference>
<dbReference type="InterPro" id="IPR013249">
    <property type="entry name" value="RNA_pol_sigma70_r4_t2"/>
</dbReference>
<evidence type="ECO:0000313" key="3">
    <source>
        <dbReference type="Proteomes" id="UP001287282"/>
    </source>
</evidence>
<organism evidence="2 3">
    <name type="scientific">Alkalihalophilus lindianensis</name>
    <dbReference type="NCBI Taxonomy" id="1630542"/>
    <lineage>
        <taxon>Bacteria</taxon>
        <taxon>Bacillati</taxon>
        <taxon>Bacillota</taxon>
        <taxon>Bacilli</taxon>
        <taxon>Bacillales</taxon>
        <taxon>Bacillaceae</taxon>
        <taxon>Alkalihalophilus</taxon>
    </lineage>
</organism>
<accession>A0ABU3X966</accession>
<dbReference type="InterPro" id="IPR013324">
    <property type="entry name" value="RNA_pol_sigma_r3/r4-like"/>
</dbReference>
<feature type="domain" description="RNA polymerase sigma factor 70 region 4 type 2" evidence="1">
    <location>
        <begin position="138"/>
        <end position="190"/>
    </location>
</feature>
<dbReference type="NCBIfam" id="TIGR02937">
    <property type="entry name" value="sigma70-ECF"/>
    <property type="match status" value="1"/>
</dbReference>